<name>A0A6N6MPU9_9FLAO</name>
<gene>
    <name evidence="1" type="ORF">F6U93_01810</name>
</gene>
<organism evidence="1 2">
    <name type="scientific">Pseudotamlana haliotis</name>
    <dbReference type="NCBI Taxonomy" id="2614804"/>
    <lineage>
        <taxon>Bacteria</taxon>
        <taxon>Pseudomonadati</taxon>
        <taxon>Bacteroidota</taxon>
        <taxon>Flavobacteriia</taxon>
        <taxon>Flavobacteriales</taxon>
        <taxon>Flavobacteriaceae</taxon>
        <taxon>Pseudotamlana</taxon>
    </lineage>
</organism>
<evidence type="ECO:0000313" key="1">
    <source>
        <dbReference type="EMBL" id="KAB1070541.1"/>
    </source>
</evidence>
<comment type="caution">
    <text evidence="1">The sequence shown here is derived from an EMBL/GenBank/DDBJ whole genome shotgun (WGS) entry which is preliminary data.</text>
</comment>
<protein>
    <recommendedName>
        <fullName evidence="3">Trypsin-like peptidase domain-containing protein</fullName>
    </recommendedName>
</protein>
<evidence type="ECO:0000313" key="2">
    <source>
        <dbReference type="Proteomes" id="UP000441333"/>
    </source>
</evidence>
<evidence type="ECO:0008006" key="3">
    <source>
        <dbReference type="Google" id="ProtNLM"/>
    </source>
</evidence>
<dbReference type="SUPFAM" id="SSF50494">
    <property type="entry name" value="Trypsin-like serine proteases"/>
    <property type="match status" value="1"/>
</dbReference>
<proteinExistence type="predicted"/>
<dbReference type="AlphaFoldDB" id="A0A6N6MPU9"/>
<dbReference type="Proteomes" id="UP000441333">
    <property type="component" value="Unassembled WGS sequence"/>
</dbReference>
<dbReference type="RefSeq" id="WP_150936282.1">
    <property type="nucleotide sequence ID" value="NZ_WAAT01000012.1"/>
</dbReference>
<dbReference type="EMBL" id="WAAT01000012">
    <property type="protein sequence ID" value="KAB1070541.1"/>
    <property type="molecule type" value="Genomic_DNA"/>
</dbReference>
<keyword evidence="2" id="KW-1185">Reference proteome</keyword>
<reference evidence="1 2" key="1">
    <citation type="submission" date="2019-09" db="EMBL/GenBank/DDBJ databases">
        <authorList>
            <person name="Cao W.R."/>
        </authorList>
    </citation>
    <scope>NUCLEOTIDE SEQUENCE [LARGE SCALE GENOMIC DNA]</scope>
    <source>
        <strain evidence="1 2">B1N29</strain>
    </source>
</reference>
<dbReference type="InterPro" id="IPR009003">
    <property type="entry name" value="Peptidase_S1_PA"/>
</dbReference>
<sequence length="281" mass="32377">MSKIINPIDYHQEIQMDASRDAYLSTCHYLTVENGIPEPHATGVFIKIFDYHFLFTAAHVADGLLKSISVGIEKHKTVQLGGEWTINKLSPNEKREEDKIDIAILKLDNESIEYVKKQYSFLNHSELGINHEVKELPYYTAIGFPCSKNKFNKFKNKLDSKPFIFNTMPAKPEIYSELNCKPFLNLIVHYDKKNVIDYEKNLKITGPDPFGISGGGLWHVPVQLVEKGNKVNKKLVAILSEWPSKNRKFWICTRIDVFTEVVRKKYNLDIETSKIIKLDTE</sequence>
<accession>A0A6N6MPU9</accession>